<gene>
    <name evidence="1" type="ORF">KTH89_04895</name>
</gene>
<evidence type="ECO:0000313" key="1">
    <source>
        <dbReference type="EMBL" id="MBU9735863.1"/>
    </source>
</evidence>
<proteinExistence type="predicted"/>
<dbReference type="EMBL" id="JAHQCW010000005">
    <property type="protein sequence ID" value="MBU9735863.1"/>
    <property type="molecule type" value="Genomic_DNA"/>
</dbReference>
<reference evidence="1" key="1">
    <citation type="submission" date="2021-06" db="EMBL/GenBank/DDBJ databases">
        <title>Description of novel taxa of the family Lachnospiraceae.</title>
        <authorList>
            <person name="Chaplin A.V."/>
            <person name="Sokolova S.R."/>
            <person name="Pikina A.P."/>
            <person name="Korzhanova M."/>
            <person name="Belova V."/>
            <person name="Korostin D."/>
            <person name="Efimov B.A."/>
        </authorList>
    </citation>
    <scope>NUCLEOTIDE SEQUENCE</scope>
    <source>
        <strain evidence="1">ASD5720</strain>
    </source>
</reference>
<name>A0A949JVF1_9FIRM</name>
<sequence length="152" mass="16854">MKSRVNEAVRLFKEGYNCSQSVFATYADLFGIDRETALKISCGFGGGFGRMREVCGTVSGMTLLAGMANGNPDNKNQQAKKENYDLVRHMAEEFKKQNGSIVCHELLGLTKPETSSTPEARTPQYYKKRPCADLVAMAAQIVEDTLFKDQIE</sequence>
<comment type="caution">
    <text evidence="1">The sequence shown here is derived from an EMBL/GenBank/DDBJ whole genome shotgun (WGS) entry which is preliminary data.</text>
</comment>
<dbReference type="RefSeq" id="WP_158344825.1">
    <property type="nucleotide sequence ID" value="NZ_JAHQCW010000005.1"/>
</dbReference>
<dbReference type="Pfam" id="PF09719">
    <property type="entry name" value="C_GCAxxG_C_C"/>
    <property type="match status" value="1"/>
</dbReference>
<dbReference type="InterPro" id="IPR010181">
    <property type="entry name" value="CGCAxxGCC_motif"/>
</dbReference>
<dbReference type="AlphaFoldDB" id="A0A949JVF1"/>
<organism evidence="1 2">
    <name type="scientific">Diplocloster agilis</name>
    <dbReference type="NCBI Taxonomy" id="2850323"/>
    <lineage>
        <taxon>Bacteria</taxon>
        <taxon>Bacillati</taxon>
        <taxon>Bacillota</taxon>
        <taxon>Clostridia</taxon>
        <taxon>Lachnospirales</taxon>
        <taxon>Lachnospiraceae</taxon>
        <taxon>Diplocloster</taxon>
    </lineage>
</organism>
<dbReference type="Proteomes" id="UP000712157">
    <property type="component" value="Unassembled WGS sequence"/>
</dbReference>
<keyword evidence="2" id="KW-1185">Reference proteome</keyword>
<accession>A0A949JVF1</accession>
<evidence type="ECO:0000313" key="2">
    <source>
        <dbReference type="Proteomes" id="UP000712157"/>
    </source>
</evidence>
<protein>
    <submittedName>
        <fullName evidence="1">C-GCAxxG-C-C family protein</fullName>
    </submittedName>
</protein>
<dbReference type="NCBIfam" id="TIGR01909">
    <property type="entry name" value="C_GCAxxG_C_C"/>
    <property type="match status" value="1"/>
</dbReference>